<dbReference type="Gene3D" id="3.50.30.80">
    <property type="entry name" value="IlvD/EDD C-terminal domain-like"/>
    <property type="match status" value="1"/>
</dbReference>
<feature type="binding site" evidence="15">
    <location>
        <position position="172"/>
    </location>
    <ligand>
        <name>[2Fe-2S] cluster</name>
        <dbReference type="ChEBI" id="CHEBI:190135"/>
    </ligand>
</feature>
<dbReference type="InterPro" id="IPR020558">
    <property type="entry name" value="DiOHA_6PGluconate_deHydtase_CS"/>
</dbReference>
<dbReference type="Pfam" id="PF00920">
    <property type="entry name" value="ILVD_EDD_N"/>
    <property type="match status" value="1"/>
</dbReference>
<evidence type="ECO:0000256" key="11">
    <source>
        <dbReference type="ARBA" id="ARBA00029304"/>
    </source>
</evidence>
<dbReference type="PROSITE" id="PS00886">
    <property type="entry name" value="ILVD_EDD_1"/>
    <property type="match status" value="1"/>
</dbReference>
<feature type="binding site" evidence="15">
    <location>
        <position position="120"/>
    </location>
    <ligand>
        <name>Mg(2+)</name>
        <dbReference type="ChEBI" id="CHEBI:18420"/>
    </ligand>
</feature>
<evidence type="ECO:0000256" key="15">
    <source>
        <dbReference type="HAMAP-Rule" id="MF_00012"/>
    </source>
</evidence>
<dbReference type="SUPFAM" id="SSF52016">
    <property type="entry name" value="LeuD/IlvD-like"/>
    <property type="match status" value="1"/>
</dbReference>
<dbReference type="GO" id="GO:0009099">
    <property type="term" value="P:L-valine biosynthetic process"/>
    <property type="evidence" value="ECO:0007669"/>
    <property type="project" value="UniProtKB-UniRule"/>
</dbReference>
<comment type="subunit">
    <text evidence="15">Homodimer.</text>
</comment>
<evidence type="ECO:0000256" key="14">
    <source>
        <dbReference type="ARBA" id="ARBA00029490"/>
    </source>
</evidence>
<comment type="pathway">
    <text evidence="12 15">Amino-acid biosynthesis; L-valine biosynthesis; L-valine from pyruvate: step 3/4.</text>
</comment>
<dbReference type="GO" id="GO:0000287">
    <property type="term" value="F:magnesium ion binding"/>
    <property type="evidence" value="ECO:0007669"/>
    <property type="project" value="UniProtKB-UniRule"/>
</dbReference>
<dbReference type="UniPathway" id="UPA00047">
    <property type="reaction ID" value="UER00057"/>
</dbReference>
<evidence type="ECO:0000256" key="4">
    <source>
        <dbReference type="ARBA" id="ARBA00022714"/>
    </source>
</evidence>
<dbReference type="HAMAP" id="MF_00012">
    <property type="entry name" value="IlvD"/>
    <property type="match status" value="1"/>
</dbReference>
<dbReference type="PROSITE" id="PS00887">
    <property type="entry name" value="ILVD_EDD_2"/>
    <property type="match status" value="1"/>
</dbReference>
<evidence type="ECO:0000256" key="10">
    <source>
        <dbReference type="ARBA" id="ARBA00023304"/>
    </source>
</evidence>
<dbReference type="HOGENOM" id="CLU_014271_4_2_9"/>
<organism evidence="18 19">
    <name type="scientific">Peptoanaerobacter stomatis</name>
    <dbReference type="NCBI Taxonomy" id="796937"/>
    <lineage>
        <taxon>Bacteria</taxon>
        <taxon>Bacillati</taxon>
        <taxon>Bacillota</taxon>
        <taxon>Clostridia</taxon>
        <taxon>Peptostreptococcales</taxon>
        <taxon>Filifactoraceae</taxon>
        <taxon>Peptoanaerobacter</taxon>
    </lineage>
</organism>
<dbReference type="RefSeq" id="WP_009526349.1">
    <property type="nucleotide sequence ID" value="NZ_JH414569.1"/>
</dbReference>
<evidence type="ECO:0000256" key="6">
    <source>
        <dbReference type="ARBA" id="ARBA00022842"/>
    </source>
</evidence>
<dbReference type="NCBIfam" id="TIGR00110">
    <property type="entry name" value="ilvD"/>
    <property type="match status" value="1"/>
</dbReference>
<evidence type="ECO:0000256" key="1">
    <source>
        <dbReference type="ARBA" id="ARBA00001946"/>
    </source>
</evidence>
<keyword evidence="8 15" id="KW-0411">Iron-sulfur</keyword>
<dbReference type="InterPro" id="IPR037237">
    <property type="entry name" value="IlvD/EDD_N"/>
</dbReference>
<evidence type="ECO:0000256" key="2">
    <source>
        <dbReference type="ARBA" id="ARBA00006486"/>
    </source>
</evidence>
<comment type="caution">
    <text evidence="18">The sequence shown here is derived from an EMBL/GenBank/DDBJ whole genome shotgun (WGS) entry which is preliminary data.</text>
</comment>
<dbReference type="Proteomes" id="UP000006437">
    <property type="component" value="Unassembled WGS sequence"/>
</dbReference>
<feature type="binding site" description="via carbamate group" evidence="15">
    <location>
        <position position="121"/>
    </location>
    <ligand>
        <name>Mg(2+)</name>
        <dbReference type="ChEBI" id="CHEBI:18420"/>
    </ligand>
</feature>
<dbReference type="GO" id="GO:0005829">
    <property type="term" value="C:cytosol"/>
    <property type="evidence" value="ECO:0007669"/>
    <property type="project" value="TreeGrafter"/>
</dbReference>
<dbReference type="NCBIfam" id="NF002068">
    <property type="entry name" value="PRK00911.1"/>
    <property type="match status" value="1"/>
</dbReference>
<keyword evidence="5 15" id="KW-0479">Metal-binding</keyword>
<dbReference type="PANTHER" id="PTHR43661:SF3">
    <property type="entry name" value="D-XYLONATE DEHYDRATASE YAGF-RELATED"/>
    <property type="match status" value="1"/>
</dbReference>
<keyword evidence="10 15" id="KW-0100">Branched-chain amino acid biosynthesis</keyword>
<evidence type="ECO:0000259" key="16">
    <source>
        <dbReference type="Pfam" id="PF00920"/>
    </source>
</evidence>
<dbReference type="EC" id="4.2.1.9" evidence="14 15"/>
<dbReference type="GO" id="GO:0009097">
    <property type="term" value="P:isoleucine biosynthetic process"/>
    <property type="evidence" value="ECO:0007669"/>
    <property type="project" value="UniProtKB-UniRule"/>
</dbReference>
<dbReference type="InterPro" id="IPR056740">
    <property type="entry name" value="ILV_EDD_C"/>
</dbReference>
<comment type="cofactor">
    <cofactor evidence="15">
        <name>[2Fe-2S] cluster</name>
        <dbReference type="ChEBI" id="CHEBI:190135"/>
    </cofactor>
    <text evidence="15">Binds 1 [2Fe-2S] cluster per subunit. This cluster acts as a Lewis acid cofactor.</text>
</comment>
<evidence type="ECO:0000256" key="3">
    <source>
        <dbReference type="ARBA" id="ARBA00022605"/>
    </source>
</evidence>
<keyword evidence="7 15" id="KW-0408">Iron</keyword>
<comment type="catalytic activity">
    <reaction evidence="11">
        <text>(2R)-2,3-dihydroxy-3-methylbutanoate = 3-methyl-2-oxobutanoate + H2O</text>
        <dbReference type="Rhea" id="RHEA:24809"/>
        <dbReference type="ChEBI" id="CHEBI:11851"/>
        <dbReference type="ChEBI" id="CHEBI:15377"/>
        <dbReference type="ChEBI" id="CHEBI:49072"/>
        <dbReference type="EC" id="4.2.1.9"/>
    </reaction>
    <physiologicalReaction direction="left-to-right" evidence="11">
        <dbReference type="Rhea" id="RHEA:24810"/>
    </physiologicalReaction>
</comment>
<dbReference type="GO" id="GO:0004160">
    <property type="term" value="F:dihydroxy-acid dehydratase activity"/>
    <property type="evidence" value="ECO:0007669"/>
    <property type="project" value="UniProtKB-UniRule"/>
</dbReference>
<evidence type="ECO:0000313" key="18">
    <source>
        <dbReference type="EMBL" id="EHL14547.1"/>
    </source>
</evidence>
<evidence type="ECO:0000256" key="7">
    <source>
        <dbReference type="ARBA" id="ARBA00023004"/>
    </source>
</evidence>
<comment type="cofactor">
    <cofactor evidence="1 15">
        <name>Mg(2+)</name>
        <dbReference type="ChEBI" id="CHEBI:18420"/>
    </cofactor>
</comment>
<dbReference type="AlphaFoldDB" id="G9X189"/>
<dbReference type="GO" id="GO:0051537">
    <property type="term" value="F:2 iron, 2 sulfur cluster binding"/>
    <property type="evidence" value="ECO:0007669"/>
    <property type="project" value="UniProtKB-UniRule"/>
</dbReference>
<feature type="active site" description="Proton acceptor" evidence="15">
    <location>
        <position position="468"/>
    </location>
</feature>
<dbReference type="Pfam" id="PF24877">
    <property type="entry name" value="ILV_EDD_C"/>
    <property type="match status" value="1"/>
</dbReference>
<feature type="domain" description="Dihydroxy-acid/6-phosphogluconate dehydratase N-terminal" evidence="16">
    <location>
        <begin position="31"/>
        <end position="347"/>
    </location>
</feature>
<dbReference type="InterPro" id="IPR042096">
    <property type="entry name" value="Dihydro-acid_dehy_C"/>
</dbReference>
<evidence type="ECO:0000259" key="17">
    <source>
        <dbReference type="Pfam" id="PF24877"/>
    </source>
</evidence>
<dbReference type="UniPathway" id="UPA00049">
    <property type="reaction ID" value="UER00061"/>
</dbReference>
<comment type="pathway">
    <text evidence="13 15">Amino-acid biosynthesis; L-isoleucine biosynthesis; L-isoleucine from 2-oxobutanoate: step 3/4.</text>
</comment>
<comment type="caution">
    <text evidence="15">Lacks conserved residue(s) required for the propagation of feature annotation.</text>
</comment>
<keyword evidence="4 15" id="KW-0001">2Fe-2S</keyword>
<comment type="function">
    <text evidence="15">Functions in the biosynthesis of branched-chain amino acids. Catalyzes the dehydration of (2R,3R)-2,3-dihydroxy-3-methylpentanoate (2,3-dihydroxy-3-methylvalerate) into 2-oxo-3-methylpentanoate (2-oxo-3-methylvalerate) and of (2R)-2,3-dihydroxy-3-methylbutanoate (2,3-dihydroxyisovalerate) into 2-oxo-3-methylbutanoate (2-oxoisovalerate), the penultimate precursor to L-isoleucine and L-valine, respectively.</text>
</comment>
<keyword evidence="9 15" id="KW-0456">Lyase</keyword>
<dbReference type="PANTHER" id="PTHR43661">
    <property type="entry name" value="D-XYLONATE DEHYDRATASE"/>
    <property type="match status" value="1"/>
</dbReference>
<evidence type="ECO:0000313" key="19">
    <source>
        <dbReference type="Proteomes" id="UP000006437"/>
    </source>
</evidence>
<dbReference type="FunFam" id="3.50.30.80:FF:000001">
    <property type="entry name" value="Dihydroxy-acid dehydratase"/>
    <property type="match status" value="1"/>
</dbReference>
<feature type="modified residue" description="N6-carboxylysine" evidence="15">
    <location>
        <position position="121"/>
    </location>
</feature>
<evidence type="ECO:0000256" key="8">
    <source>
        <dbReference type="ARBA" id="ARBA00023014"/>
    </source>
</evidence>
<comment type="catalytic activity">
    <reaction evidence="15">
        <text>(2R,3R)-2,3-dihydroxy-3-methylpentanoate = (S)-3-methyl-2-oxopentanoate + H2O</text>
        <dbReference type="Rhea" id="RHEA:27694"/>
        <dbReference type="ChEBI" id="CHEBI:15377"/>
        <dbReference type="ChEBI" id="CHEBI:35146"/>
        <dbReference type="ChEBI" id="CHEBI:49258"/>
        <dbReference type="EC" id="4.2.1.9"/>
    </reaction>
</comment>
<evidence type="ECO:0000256" key="13">
    <source>
        <dbReference type="ARBA" id="ARBA00029437"/>
    </source>
</evidence>
<reference evidence="18 19" key="1">
    <citation type="submission" date="2011-08" db="EMBL/GenBank/DDBJ databases">
        <title>The Genome Sequence of Eubacteriaceae bacterium ACC19a.</title>
        <authorList>
            <consortium name="The Broad Institute Genome Sequencing Platform"/>
            <person name="Earl A."/>
            <person name="Ward D."/>
            <person name="Feldgarden M."/>
            <person name="Gevers D."/>
            <person name="Sizova M."/>
            <person name="Hazen A."/>
            <person name="Epstein S."/>
            <person name="Young S.K."/>
            <person name="Zeng Q."/>
            <person name="Gargeya S."/>
            <person name="Fitzgerald M."/>
            <person name="Haas B."/>
            <person name="Abouelleil A."/>
            <person name="Alvarado L."/>
            <person name="Arachchi H.M."/>
            <person name="Berlin A."/>
            <person name="Brown A."/>
            <person name="Chapman S.B."/>
            <person name="Chen Z."/>
            <person name="Dunbar C."/>
            <person name="Freedman E."/>
            <person name="Gearin G."/>
            <person name="Gellesch M."/>
            <person name="Goldberg J."/>
            <person name="Griggs A."/>
            <person name="Gujja S."/>
            <person name="Heiman D."/>
            <person name="Howarth C."/>
            <person name="Larson L."/>
            <person name="Lui A."/>
            <person name="MacDonald P.J.P."/>
            <person name="Montmayeur A."/>
            <person name="Murphy C."/>
            <person name="Neiman D."/>
            <person name="Pearson M."/>
            <person name="Priest M."/>
            <person name="Roberts A."/>
            <person name="Saif S."/>
            <person name="Shea T."/>
            <person name="Shenoy N."/>
            <person name="Sisk P."/>
            <person name="Stolte C."/>
            <person name="Sykes S."/>
            <person name="Wortman J."/>
            <person name="Nusbaum C."/>
            <person name="Birren B."/>
        </authorList>
    </citation>
    <scope>NUCLEOTIDE SEQUENCE [LARGE SCALE GENOMIC DNA]</scope>
    <source>
        <strain evidence="18 19">ACC19a</strain>
    </source>
</reference>
<feature type="binding site" evidence="15">
    <location>
        <position position="78"/>
    </location>
    <ligand>
        <name>Mg(2+)</name>
        <dbReference type="ChEBI" id="CHEBI:18420"/>
    </ligand>
</feature>
<gene>
    <name evidence="15" type="primary">ilvD</name>
    <name evidence="18" type="ORF">HMPREF9629_02133</name>
</gene>
<dbReference type="SUPFAM" id="SSF143975">
    <property type="entry name" value="IlvD/EDD N-terminal domain-like"/>
    <property type="match status" value="1"/>
</dbReference>
<dbReference type="InterPro" id="IPR000581">
    <property type="entry name" value="ILV_EDD_N"/>
</dbReference>
<feature type="binding site" evidence="15">
    <location>
        <position position="442"/>
    </location>
    <ligand>
        <name>Mg(2+)</name>
        <dbReference type="ChEBI" id="CHEBI:18420"/>
    </ligand>
</feature>
<accession>G9X189</accession>
<evidence type="ECO:0000256" key="9">
    <source>
        <dbReference type="ARBA" id="ARBA00023239"/>
    </source>
</evidence>
<comment type="similarity">
    <text evidence="2 15">Belongs to the IlvD/Edd family.</text>
</comment>
<protein>
    <recommendedName>
        <fullName evidence="14 15">Dihydroxy-acid dehydratase</fullName>
        <shortName evidence="15">DAD</shortName>
        <ecNumber evidence="14 15">4.2.1.9</ecNumber>
    </recommendedName>
</protein>
<dbReference type="InterPro" id="IPR004404">
    <property type="entry name" value="DihydroxyA_deHydtase"/>
</dbReference>
<evidence type="ECO:0000256" key="5">
    <source>
        <dbReference type="ARBA" id="ARBA00022723"/>
    </source>
</evidence>
<keyword evidence="6 15" id="KW-0460">Magnesium</keyword>
<keyword evidence="3 15" id="KW-0028">Amino-acid biosynthesis</keyword>
<sequence>MLSNNIKSGYARTPHRSLLRALGLDENDFKKPFIGVCNFFNEIIPGHIHLRTIADEVKKGVLMKGGIPFEFPAIAVCDGISMNHSGMRYSLPSRELILESIEVMALAHQFDGLVLIPNCDKTVPAAIMAACRINIPTIIVSGGPMLSGKQNDTDIDLVTGFEVVGKYSLNKCSEDEMLAVEENACPTCGSCSGMFTANSMNCITEALGISLQGNGTVPAVYSKRKSLAKNSGKKIMSLVEKNIRPRDIITADSIKNALTLDMALGCSTNTVLHLTAIAKEAGINIDLNTIDEISSKTPNLCKLSPAGPYHIEELDLAGGIYAVLKELAKKDLINKNALTVYEKPIGELIEKVNKTSSKIIKDIEAPYSPTGGIKVLFGNLAERGAVVKKSAVDEKMMNVTLTAKVYDSEENASEDIFAGNIQPGDVVVIRYEGPIGGPGMREMLTPTSALCGMGLDDKVCLITDGRFSGGSRGAAIGHVTPEAAQGGVIGLVQNGDKVHVDITNGSLTLLVDDEELSKRRANFIPKKSEVTGYLKRYSQNISSGADGAVYM</sequence>
<evidence type="ECO:0000256" key="12">
    <source>
        <dbReference type="ARBA" id="ARBA00029436"/>
    </source>
</evidence>
<proteinExistence type="inferred from homology"/>
<dbReference type="EMBL" id="AFZE01000025">
    <property type="protein sequence ID" value="EHL14547.1"/>
    <property type="molecule type" value="Genomic_DNA"/>
</dbReference>
<name>G9X189_9FIRM</name>
<feature type="domain" description="Dihydroxy-acid/6-phosphogluconate dehydratase C-terminal" evidence="17">
    <location>
        <begin position="358"/>
        <end position="548"/>
    </location>
</feature>
<dbReference type="PATRIC" id="fig|796937.3.peg.1387"/>